<evidence type="ECO:0000313" key="4">
    <source>
        <dbReference type="EMBL" id="MBD1366361.1"/>
    </source>
</evidence>
<feature type="site" description="Positions MEP for the nucleophilic attack" evidence="3">
    <location>
        <position position="164"/>
    </location>
</feature>
<organism evidence="4 5">
    <name type="scientific">Mucilaginibacter pankratovii</name>
    <dbReference type="NCBI Taxonomy" id="2772110"/>
    <lineage>
        <taxon>Bacteria</taxon>
        <taxon>Pseudomonadati</taxon>
        <taxon>Bacteroidota</taxon>
        <taxon>Sphingobacteriia</taxon>
        <taxon>Sphingobacteriales</taxon>
        <taxon>Sphingobacteriaceae</taxon>
        <taxon>Mucilaginibacter</taxon>
    </lineage>
</organism>
<gene>
    <name evidence="3" type="primary">ispD</name>
    <name evidence="4" type="ORF">IDJ77_21285</name>
</gene>
<dbReference type="Pfam" id="PF01128">
    <property type="entry name" value="IspD"/>
    <property type="match status" value="1"/>
</dbReference>
<dbReference type="GO" id="GO:0050518">
    <property type="term" value="F:2-C-methyl-D-erythritol 4-phosphate cytidylyltransferase activity"/>
    <property type="evidence" value="ECO:0007669"/>
    <property type="project" value="UniProtKB-EC"/>
</dbReference>
<dbReference type="InterPro" id="IPR001228">
    <property type="entry name" value="IspD"/>
</dbReference>
<comment type="catalytic activity">
    <reaction evidence="3">
        <text>2-C-methyl-D-erythritol 4-phosphate + CTP + H(+) = 4-CDP-2-C-methyl-D-erythritol + diphosphate</text>
        <dbReference type="Rhea" id="RHEA:13429"/>
        <dbReference type="ChEBI" id="CHEBI:15378"/>
        <dbReference type="ChEBI" id="CHEBI:33019"/>
        <dbReference type="ChEBI" id="CHEBI:37563"/>
        <dbReference type="ChEBI" id="CHEBI:57823"/>
        <dbReference type="ChEBI" id="CHEBI:58262"/>
        <dbReference type="EC" id="2.7.7.60"/>
    </reaction>
</comment>
<keyword evidence="3" id="KW-0414">Isoprene biosynthesis</keyword>
<evidence type="ECO:0000313" key="5">
    <source>
        <dbReference type="Proteomes" id="UP000606600"/>
    </source>
</evidence>
<dbReference type="PANTHER" id="PTHR32125">
    <property type="entry name" value="2-C-METHYL-D-ERYTHRITOL 4-PHOSPHATE CYTIDYLYLTRANSFERASE, CHLOROPLASTIC"/>
    <property type="match status" value="1"/>
</dbReference>
<feature type="site" description="Transition state stabilizer" evidence="3">
    <location>
        <position position="27"/>
    </location>
</feature>
<keyword evidence="5" id="KW-1185">Reference proteome</keyword>
<dbReference type="PANTHER" id="PTHR32125:SF4">
    <property type="entry name" value="2-C-METHYL-D-ERYTHRITOL 4-PHOSPHATE CYTIDYLYLTRANSFERASE, CHLOROPLASTIC"/>
    <property type="match status" value="1"/>
</dbReference>
<dbReference type="Gene3D" id="3.90.550.10">
    <property type="entry name" value="Spore Coat Polysaccharide Biosynthesis Protein SpsA, Chain A"/>
    <property type="match status" value="1"/>
</dbReference>
<sequence>MQITNPTSEIRNPKCYAIIVAGGSGTRMQSALPKQFLELNGKPVLMYTLEAFHNSAASPELILVLHANYHVLWKELCAVHNFAIKHTLIPGGETRFHSVKNAIDQITDKDVLIAVHDAVRPLIDPAVIDEAYRYAEAHESAVVAVKSRDSVRQLTGDTSQSLNRDDIYLVQTPQTFQSALLKKAYEQPYDQKFTDDASVVEQAGAQIHLIEGNYTNIKITFPEDIAIAEALINKKPSA</sequence>
<dbReference type="NCBIfam" id="NF001186">
    <property type="entry name" value="PRK00155.2-3"/>
    <property type="match status" value="1"/>
</dbReference>
<keyword evidence="1 3" id="KW-0808">Transferase</keyword>
<dbReference type="CDD" id="cd02516">
    <property type="entry name" value="CDP-ME_synthetase"/>
    <property type="match status" value="1"/>
</dbReference>
<proteinExistence type="inferred from homology"/>
<dbReference type="EC" id="2.7.7.60" evidence="3"/>
<dbReference type="NCBIfam" id="TIGR00453">
    <property type="entry name" value="ispD"/>
    <property type="match status" value="1"/>
</dbReference>
<evidence type="ECO:0000256" key="2">
    <source>
        <dbReference type="ARBA" id="ARBA00022695"/>
    </source>
</evidence>
<dbReference type="RefSeq" id="WP_191191006.1">
    <property type="nucleotide sequence ID" value="NZ_JACWMY010000012.1"/>
</dbReference>
<feature type="site" description="Transition state stabilizer" evidence="3">
    <location>
        <position position="34"/>
    </location>
</feature>
<comment type="pathway">
    <text evidence="3">Isoprenoid biosynthesis; isopentenyl diphosphate biosynthesis via DXP pathway; isopentenyl diphosphate from 1-deoxy-D-xylulose 5-phosphate: step 2/6.</text>
</comment>
<comment type="caution">
    <text evidence="4">The sequence shown here is derived from an EMBL/GenBank/DDBJ whole genome shotgun (WGS) entry which is preliminary data.</text>
</comment>
<keyword evidence="2 3" id="KW-0548">Nucleotidyltransferase</keyword>
<dbReference type="Proteomes" id="UP000606600">
    <property type="component" value="Unassembled WGS sequence"/>
</dbReference>
<comment type="similarity">
    <text evidence="3">Belongs to the IspD/TarI cytidylyltransferase family. IspD subfamily.</text>
</comment>
<feature type="site" description="Positions MEP for the nucleophilic attack" evidence="3">
    <location>
        <position position="218"/>
    </location>
</feature>
<protein>
    <recommendedName>
        <fullName evidence="3">2-C-methyl-D-erythritol 4-phosphate cytidylyltransferase</fullName>
        <ecNumber evidence="3">2.7.7.60</ecNumber>
    </recommendedName>
    <alternativeName>
        <fullName evidence="3">4-diphosphocytidyl-2C-methyl-D-erythritol synthase</fullName>
    </alternativeName>
    <alternativeName>
        <fullName evidence="3">MEP cytidylyltransferase</fullName>
        <shortName evidence="3">MCT</shortName>
    </alternativeName>
</protein>
<evidence type="ECO:0000256" key="3">
    <source>
        <dbReference type="HAMAP-Rule" id="MF_00108"/>
    </source>
</evidence>
<name>A0ABR7WVQ3_9SPHI</name>
<dbReference type="EMBL" id="JACWMY010000012">
    <property type="protein sequence ID" value="MBD1366361.1"/>
    <property type="molecule type" value="Genomic_DNA"/>
</dbReference>
<accession>A0ABR7WVQ3</accession>
<dbReference type="HAMAP" id="MF_00108">
    <property type="entry name" value="IspD"/>
    <property type="match status" value="1"/>
</dbReference>
<reference evidence="4 5" key="1">
    <citation type="submission" date="2020-09" db="EMBL/GenBank/DDBJ databases">
        <title>Novel species of Mucilaginibacter isolated from a glacier on the Tibetan Plateau.</title>
        <authorList>
            <person name="Liu Q."/>
            <person name="Xin Y.-H."/>
        </authorList>
    </citation>
    <scope>NUCLEOTIDE SEQUENCE [LARGE SCALE GENOMIC DNA]</scope>
    <source>
        <strain evidence="4 5">ZT4R22</strain>
    </source>
</reference>
<dbReference type="SUPFAM" id="SSF53448">
    <property type="entry name" value="Nucleotide-diphospho-sugar transferases"/>
    <property type="match status" value="1"/>
</dbReference>
<dbReference type="InterPro" id="IPR034683">
    <property type="entry name" value="IspD/TarI"/>
</dbReference>
<comment type="function">
    <text evidence="3">Catalyzes the formation of 4-diphosphocytidyl-2-C-methyl-D-erythritol from CTP and 2-C-methyl-D-erythritol 4-phosphate (MEP).</text>
</comment>
<dbReference type="InterPro" id="IPR050088">
    <property type="entry name" value="IspD/TarI_cytidylyltransf_bact"/>
</dbReference>
<dbReference type="InterPro" id="IPR029044">
    <property type="entry name" value="Nucleotide-diphossugar_trans"/>
</dbReference>
<evidence type="ECO:0000256" key="1">
    <source>
        <dbReference type="ARBA" id="ARBA00022679"/>
    </source>
</evidence>